<name>A0A2H3CIK9_ARMGA</name>
<reference evidence="3" key="1">
    <citation type="journal article" date="2017" name="Nat. Ecol. Evol.">
        <title>Genome expansion and lineage-specific genetic innovations in the forest pathogenic fungi Armillaria.</title>
        <authorList>
            <person name="Sipos G."/>
            <person name="Prasanna A.N."/>
            <person name="Walter M.C."/>
            <person name="O'Connor E."/>
            <person name="Balint B."/>
            <person name="Krizsan K."/>
            <person name="Kiss B."/>
            <person name="Hess J."/>
            <person name="Varga T."/>
            <person name="Slot J."/>
            <person name="Riley R."/>
            <person name="Boka B."/>
            <person name="Rigling D."/>
            <person name="Barry K."/>
            <person name="Lee J."/>
            <person name="Mihaltcheva S."/>
            <person name="LaButti K."/>
            <person name="Lipzen A."/>
            <person name="Waldron R."/>
            <person name="Moloney N.M."/>
            <person name="Sperisen C."/>
            <person name="Kredics L."/>
            <person name="Vagvoelgyi C."/>
            <person name="Patrignani A."/>
            <person name="Fitzpatrick D."/>
            <person name="Nagy I."/>
            <person name="Doyle S."/>
            <person name="Anderson J.B."/>
            <person name="Grigoriev I.V."/>
            <person name="Gueldener U."/>
            <person name="Muensterkoetter M."/>
            <person name="Nagy L.G."/>
        </authorList>
    </citation>
    <scope>NUCLEOTIDE SEQUENCE [LARGE SCALE GENOMIC DNA]</scope>
    <source>
        <strain evidence="3">Ar21-2</strain>
    </source>
</reference>
<sequence length="73" mass="8448">MYSKLNRARLSDSTTILVSSFCRILHVSLHLLLKIDMLMCRLCDPSPSIVQVEEQPALTMHDRGNRRAMEFEE</sequence>
<proteinExistence type="predicted"/>
<evidence type="ECO:0000313" key="3">
    <source>
        <dbReference type="Proteomes" id="UP000217790"/>
    </source>
</evidence>
<dbReference type="Proteomes" id="UP000217790">
    <property type="component" value="Unassembled WGS sequence"/>
</dbReference>
<keyword evidence="3" id="KW-1185">Reference proteome</keyword>
<dbReference type="AlphaFoldDB" id="A0A2H3CIK9"/>
<organism evidence="1 3">
    <name type="scientific">Armillaria gallica</name>
    <name type="common">Bulbous honey fungus</name>
    <name type="synonym">Armillaria bulbosa</name>
    <dbReference type="NCBI Taxonomy" id="47427"/>
    <lineage>
        <taxon>Eukaryota</taxon>
        <taxon>Fungi</taxon>
        <taxon>Dikarya</taxon>
        <taxon>Basidiomycota</taxon>
        <taxon>Agaricomycotina</taxon>
        <taxon>Agaricomycetes</taxon>
        <taxon>Agaricomycetidae</taxon>
        <taxon>Agaricales</taxon>
        <taxon>Marasmiineae</taxon>
        <taxon>Physalacriaceae</taxon>
        <taxon>Armillaria</taxon>
    </lineage>
</organism>
<dbReference type="EMBL" id="KZ293733">
    <property type="protein sequence ID" value="PBK81174.1"/>
    <property type="molecule type" value="Genomic_DNA"/>
</dbReference>
<reference evidence="1" key="2">
    <citation type="journal article" date="2017" name="Nat. Ecol. Evol.">
        <title>Lineage-specific genetic innovations streamline the genomes of Armillaria species to pathogenesis.</title>
        <authorList>
            <consortium name="DOE Joint Genome Institute"/>
            <person name="Sipos G."/>
            <person name="Prasanna A.N."/>
            <person name="Walter M.C."/>
            <person name="O'Connor E."/>
            <person name="Balint B."/>
            <person name="Krizsan K."/>
            <person name="Kiss B."/>
            <person name="Hess J."/>
            <person name="Varga T."/>
            <person name="Slot J."/>
            <person name="Riley R."/>
            <person name="Boka B."/>
            <person name="Rigling D."/>
            <person name="Barry K."/>
            <person name="Lee J."/>
            <person name="Mihaltcheva S."/>
            <person name="LaButti K."/>
            <person name="Lipzen A."/>
            <person name="Waldron R."/>
            <person name="Moloney N.M."/>
            <person name="Sperisen C."/>
            <person name="Kredics L."/>
            <person name="Vagvolgyi C."/>
            <person name="Patrignani A."/>
            <person name="Fitzpatrick D."/>
            <person name="Nagy I."/>
            <person name="Doyle S."/>
            <person name="Anderson J."/>
            <person name="Grigoriev I.V."/>
            <person name="Guldener U."/>
            <person name="Munsterkotter M."/>
            <person name="Nagy L.G."/>
        </authorList>
    </citation>
    <scope>NUCLEOTIDE SEQUENCE [LARGE SCALE GENOMIC DNA]</scope>
    <source>
        <strain evidence="1">Ar21-2</strain>
    </source>
</reference>
<accession>A0A2H3CIK9</accession>
<protein>
    <submittedName>
        <fullName evidence="1">Uncharacterized protein</fullName>
    </submittedName>
</protein>
<dbReference type="EMBL" id="KZ293693">
    <property type="protein sequence ID" value="PBK85097.1"/>
    <property type="molecule type" value="Genomic_DNA"/>
</dbReference>
<dbReference type="OrthoDB" id="3129040at2759"/>
<evidence type="ECO:0000313" key="2">
    <source>
        <dbReference type="EMBL" id="PBK85097.1"/>
    </source>
</evidence>
<evidence type="ECO:0000313" key="1">
    <source>
        <dbReference type="EMBL" id="PBK81174.1"/>
    </source>
</evidence>
<dbReference type="InParanoid" id="A0A2H3CIK9"/>
<gene>
    <name evidence="2" type="ORF">ARMGADRAFT_1018146</name>
    <name evidence="1" type="ORF">ARMGADRAFT_1020444</name>
</gene>